<name>J4UZH6_9GAMM</name>
<dbReference type="InterPro" id="IPR018485">
    <property type="entry name" value="FGGY_C"/>
</dbReference>
<dbReference type="InterPro" id="IPR018483">
    <property type="entry name" value="Carb_kinase_FGGY_CS"/>
</dbReference>
<evidence type="ECO:0000256" key="5">
    <source>
        <dbReference type="ARBA" id="ARBA00022798"/>
    </source>
</evidence>
<evidence type="ECO:0000256" key="2">
    <source>
        <dbReference type="ARBA" id="ARBA00022679"/>
    </source>
</evidence>
<comment type="similarity">
    <text evidence="1">Belongs to the FGGY kinase family.</text>
</comment>
<accession>J4UZH6</accession>
<dbReference type="FunFam" id="3.30.420.40:FF:000008">
    <property type="entry name" value="Glycerol kinase"/>
    <property type="match status" value="1"/>
</dbReference>
<protein>
    <recommendedName>
        <fullName evidence="7">ATP:glycerol 3-phosphotransferase</fullName>
    </recommendedName>
</protein>
<evidence type="ECO:0000256" key="6">
    <source>
        <dbReference type="ARBA" id="ARBA00022840"/>
    </source>
</evidence>
<dbReference type="InterPro" id="IPR018484">
    <property type="entry name" value="FGGY_N"/>
</dbReference>
<keyword evidence="4 10" id="KW-0418">Kinase</keyword>
<dbReference type="Proteomes" id="UP000010305">
    <property type="component" value="Unassembled WGS sequence"/>
</dbReference>
<dbReference type="PANTHER" id="PTHR10196">
    <property type="entry name" value="SUGAR KINASE"/>
    <property type="match status" value="1"/>
</dbReference>
<organism evidence="10 11">
    <name type="scientific">SAR86 cluster bacterium SAR86A</name>
    <dbReference type="NCBI Taxonomy" id="1123866"/>
    <lineage>
        <taxon>Bacteria</taxon>
        <taxon>Pseudomonadati</taxon>
        <taxon>Pseudomonadota</taxon>
        <taxon>Gammaproteobacteria</taxon>
        <taxon>SAR86 cluster</taxon>
    </lineage>
</organism>
<dbReference type="PIRSF" id="PIRSF000538">
    <property type="entry name" value="GlpK"/>
    <property type="match status" value="1"/>
</dbReference>
<dbReference type="SUPFAM" id="SSF53067">
    <property type="entry name" value="Actin-like ATPase domain"/>
    <property type="match status" value="2"/>
</dbReference>
<evidence type="ECO:0000259" key="9">
    <source>
        <dbReference type="Pfam" id="PF02782"/>
    </source>
</evidence>
<dbReference type="PROSITE" id="PS00933">
    <property type="entry name" value="FGGY_KINASES_1"/>
    <property type="match status" value="1"/>
</dbReference>
<dbReference type="Pfam" id="PF02782">
    <property type="entry name" value="FGGY_C"/>
    <property type="match status" value="1"/>
</dbReference>
<keyword evidence="5" id="KW-0319">Glycerol metabolism</keyword>
<dbReference type="EMBL" id="JH611156">
    <property type="protein sequence ID" value="EJP71792.1"/>
    <property type="molecule type" value="Genomic_DNA"/>
</dbReference>
<evidence type="ECO:0000256" key="3">
    <source>
        <dbReference type="ARBA" id="ARBA00022741"/>
    </source>
</evidence>
<feature type="domain" description="Carbohydrate kinase FGGY N-terminal" evidence="8">
    <location>
        <begin position="4"/>
        <end position="244"/>
    </location>
</feature>
<dbReference type="GO" id="GO:0004370">
    <property type="term" value="F:glycerol kinase activity"/>
    <property type="evidence" value="ECO:0007669"/>
    <property type="project" value="TreeGrafter"/>
</dbReference>
<dbReference type="PANTHER" id="PTHR10196:SF69">
    <property type="entry name" value="GLYCEROL KINASE"/>
    <property type="match status" value="1"/>
</dbReference>
<feature type="domain" description="Carbohydrate kinase FGGY C-terminal" evidence="9">
    <location>
        <begin position="254"/>
        <end position="441"/>
    </location>
</feature>
<dbReference type="InterPro" id="IPR043129">
    <property type="entry name" value="ATPase_NBD"/>
</dbReference>
<dbReference type="Gene3D" id="3.30.420.40">
    <property type="match status" value="2"/>
</dbReference>
<dbReference type="CDD" id="cd07769">
    <property type="entry name" value="ASKHA_NBD_FGGY_GK"/>
    <property type="match status" value="1"/>
</dbReference>
<evidence type="ECO:0000313" key="11">
    <source>
        <dbReference type="Proteomes" id="UP000010305"/>
    </source>
</evidence>
<keyword evidence="2" id="KW-0808">Transferase</keyword>
<dbReference type="HOGENOM" id="CLU_009281_2_3_6"/>
<evidence type="ECO:0000256" key="7">
    <source>
        <dbReference type="ARBA" id="ARBA00043149"/>
    </source>
</evidence>
<dbReference type="Pfam" id="PF00370">
    <property type="entry name" value="FGGY_N"/>
    <property type="match status" value="1"/>
</dbReference>
<keyword evidence="3" id="KW-0547">Nucleotide-binding</keyword>
<dbReference type="InterPro" id="IPR000577">
    <property type="entry name" value="Carb_kinase_FGGY"/>
</dbReference>
<evidence type="ECO:0000259" key="8">
    <source>
        <dbReference type="Pfam" id="PF00370"/>
    </source>
</evidence>
<evidence type="ECO:0000256" key="4">
    <source>
        <dbReference type="ARBA" id="ARBA00022777"/>
    </source>
</evidence>
<dbReference type="GO" id="GO:0005829">
    <property type="term" value="C:cytosol"/>
    <property type="evidence" value="ECO:0007669"/>
    <property type="project" value="TreeGrafter"/>
</dbReference>
<proteinExistence type="inferred from homology"/>
<dbReference type="GO" id="GO:0005524">
    <property type="term" value="F:ATP binding"/>
    <property type="evidence" value="ECO:0007669"/>
    <property type="project" value="UniProtKB-KW"/>
</dbReference>
<dbReference type="AlphaFoldDB" id="J4UZH6"/>
<evidence type="ECO:0000256" key="1">
    <source>
        <dbReference type="ARBA" id="ARBA00009156"/>
    </source>
</evidence>
<dbReference type="NCBIfam" id="NF000756">
    <property type="entry name" value="PRK00047.1"/>
    <property type="match status" value="1"/>
</dbReference>
<dbReference type="STRING" id="1123866.NT01SARS_0270"/>
<sequence>MKNYLSIDQGTTSSRSIIFNSNLEKQIDSQLEYKLDYPDDGWVELRPDDVVNTVKKTIANVLDNFNGSIEACGITNQRETTIVWSRDTGEPIYPGIVWQDRRTNEYCQELKSNGYEKKVSEKTGLVLDPYFSATKVKWILDNVEGAKERAQKGELAFGTVDSYLIFKLTKEKNHLTDVTNASRTMLFNIHNKEWDQELLDIFEIPNSMLPEVLFCDGDYGTIVHSDKKIPIRGVIGDQQGALVGQDCYEYGDMKSTYGTGCFLMVNTKDEAVKSDQGLLTTIAYGLNGNVSYALEGSIYSSGNIIQWLRDKMKFFDDAKESEKYINASGNSNNVLFLPAFNGLGAPFWDSNIRAGFKGITQDTSINDIVTAAFHSIAFQTKEITKVLETNNININKLLVDGGMVANESFCQMLADTLQKNIKRPANVESTALGACKVAMMASGENISEIKSNSSNFEPNKSLENIYSINYNNWKEYINKNLSKS</sequence>
<gene>
    <name evidence="10" type="ORF">NT01SARS_0270</name>
</gene>
<keyword evidence="6" id="KW-0067">ATP-binding</keyword>
<evidence type="ECO:0000313" key="10">
    <source>
        <dbReference type="EMBL" id="EJP71792.1"/>
    </source>
</evidence>
<dbReference type="GO" id="GO:0019563">
    <property type="term" value="P:glycerol catabolic process"/>
    <property type="evidence" value="ECO:0007669"/>
    <property type="project" value="TreeGrafter"/>
</dbReference>
<reference evidence="10 11" key="1">
    <citation type="journal article" date="2012" name="ISME J.">
        <title>Genomic insights to SAR86, an abundant and uncultivated marine bacterial lineage.</title>
        <authorList>
            <person name="Dupont C.L."/>
            <person name="Rusch D.B."/>
            <person name="Yooseph S."/>
            <person name="Lombardo M.J."/>
            <person name="Richter R.A."/>
            <person name="Valas R."/>
            <person name="Novotny M."/>
            <person name="Yee-Greenbaum J."/>
            <person name="Selengut J.D."/>
            <person name="Haft D.H."/>
            <person name="Halpern A.L."/>
            <person name="Lasken R.S."/>
            <person name="Nealson K."/>
            <person name="Friedman R."/>
            <person name="Venter J.C."/>
        </authorList>
    </citation>
    <scope>NUCLEOTIDE SEQUENCE [LARGE SCALE GENOMIC DNA]</scope>
</reference>